<dbReference type="EMBL" id="JAUKUD010000004">
    <property type="protein sequence ID" value="KAK0746926.1"/>
    <property type="molecule type" value="Genomic_DNA"/>
</dbReference>
<accession>A0AA40K5Q2</accession>
<comment type="caution">
    <text evidence="1">The sequence shown here is derived from an EMBL/GenBank/DDBJ whole genome shotgun (WGS) entry which is preliminary data.</text>
</comment>
<keyword evidence="2" id="KW-1185">Reference proteome</keyword>
<proteinExistence type="predicted"/>
<name>A0AA40K5Q2_9PEZI</name>
<sequence length="68" mass="7683">MSLSGLAPLAKAALYYEPALDTLVPASRRMIIAYSCQSNRECWALPATGYWIVCVCLIAHRRRGKWLR</sequence>
<protein>
    <submittedName>
        <fullName evidence="1">Uncharacterized protein</fullName>
    </submittedName>
</protein>
<organism evidence="1 2">
    <name type="scientific">Schizothecium vesticola</name>
    <dbReference type="NCBI Taxonomy" id="314040"/>
    <lineage>
        <taxon>Eukaryota</taxon>
        <taxon>Fungi</taxon>
        <taxon>Dikarya</taxon>
        <taxon>Ascomycota</taxon>
        <taxon>Pezizomycotina</taxon>
        <taxon>Sordariomycetes</taxon>
        <taxon>Sordariomycetidae</taxon>
        <taxon>Sordariales</taxon>
        <taxon>Schizotheciaceae</taxon>
        <taxon>Schizothecium</taxon>
    </lineage>
</organism>
<dbReference type="AlphaFoldDB" id="A0AA40K5Q2"/>
<gene>
    <name evidence="1" type="ORF">B0T18DRAFT_412803</name>
</gene>
<reference evidence="1" key="1">
    <citation type="submission" date="2023-06" db="EMBL/GenBank/DDBJ databases">
        <title>Genome-scale phylogeny and comparative genomics of the fungal order Sordariales.</title>
        <authorList>
            <consortium name="Lawrence Berkeley National Laboratory"/>
            <person name="Hensen N."/>
            <person name="Bonometti L."/>
            <person name="Westerberg I."/>
            <person name="Brannstrom I.O."/>
            <person name="Guillou S."/>
            <person name="Cros-Aarteil S."/>
            <person name="Calhoun S."/>
            <person name="Haridas S."/>
            <person name="Kuo A."/>
            <person name="Mondo S."/>
            <person name="Pangilinan J."/>
            <person name="Riley R."/>
            <person name="LaButti K."/>
            <person name="Andreopoulos B."/>
            <person name="Lipzen A."/>
            <person name="Chen C."/>
            <person name="Yanf M."/>
            <person name="Daum C."/>
            <person name="Ng V."/>
            <person name="Clum A."/>
            <person name="Steindorff A."/>
            <person name="Ohm R."/>
            <person name="Martin F."/>
            <person name="Silar P."/>
            <person name="Natvig D."/>
            <person name="Lalanne C."/>
            <person name="Gautier V."/>
            <person name="Ament-velasquez S.L."/>
            <person name="Kruys A."/>
            <person name="Hutchinson M.I."/>
            <person name="Powell A.J."/>
            <person name="Barry K."/>
            <person name="Miller A.N."/>
            <person name="Grigoriev I.V."/>
            <person name="Debuchy R."/>
            <person name="Gladieux P."/>
            <person name="Thoren M.H."/>
            <person name="Johannesson H."/>
        </authorList>
    </citation>
    <scope>NUCLEOTIDE SEQUENCE</scope>
    <source>
        <strain evidence="1">SMH3187-1</strain>
    </source>
</reference>
<dbReference type="Proteomes" id="UP001172155">
    <property type="component" value="Unassembled WGS sequence"/>
</dbReference>
<evidence type="ECO:0000313" key="1">
    <source>
        <dbReference type="EMBL" id="KAK0746926.1"/>
    </source>
</evidence>
<evidence type="ECO:0000313" key="2">
    <source>
        <dbReference type="Proteomes" id="UP001172155"/>
    </source>
</evidence>